<accession>A0ABP1GAU1</accession>
<feature type="compositionally biased region" description="Basic and acidic residues" evidence="1">
    <location>
        <begin position="267"/>
        <end position="290"/>
    </location>
</feature>
<organism evidence="2 3">
    <name type="scientific">Coccomyxa viridis</name>
    <dbReference type="NCBI Taxonomy" id="1274662"/>
    <lineage>
        <taxon>Eukaryota</taxon>
        <taxon>Viridiplantae</taxon>
        <taxon>Chlorophyta</taxon>
        <taxon>core chlorophytes</taxon>
        <taxon>Trebouxiophyceae</taxon>
        <taxon>Trebouxiophyceae incertae sedis</taxon>
        <taxon>Coccomyxaceae</taxon>
        <taxon>Coccomyxa</taxon>
    </lineage>
</organism>
<feature type="compositionally biased region" description="Basic and acidic residues" evidence="1">
    <location>
        <begin position="162"/>
        <end position="172"/>
    </location>
</feature>
<gene>
    <name evidence="2" type="primary">g9795</name>
    <name evidence="2" type="ORF">VP750_LOCUS8824</name>
</gene>
<evidence type="ECO:0000313" key="2">
    <source>
        <dbReference type="EMBL" id="CAL5226918.1"/>
    </source>
</evidence>
<keyword evidence="3" id="KW-1185">Reference proteome</keyword>
<feature type="compositionally biased region" description="Basic and acidic residues" evidence="1">
    <location>
        <begin position="240"/>
        <end position="258"/>
    </location>
</feature>
<feature type="compositionally biased region" description="Low complexity" evidence="1">
    <location>
        <begin position="173"/>
        <end position="182"/>
    </location>
</feature>
<protein>
    <submittedName>
        <fullName evidence="2">G9795 protein</fullName>
    </submittedName>
</protein>
<reference evidence="2 3" key="1">
    <citation type="submission" date="2024-06" db="EMBL/GenBank/DDBJ databases">
        <authorList>
            <person name="Kraege A."/>
            <person name="Thomma B."/>
        </authorList>
    </citation>
    <scope>NUCLEOTIDE SEQUENCE [LARGE SCALE GENOMIC DNA]</scope>
</reference>
<proteinExistence type="predicted"/>
<evidence type="ECO:0000313" key="3">
    <source>
        <dbReference type="Proteomes" id="UP001497392"/>
    </source>
</evidence>
<dbReference type="EMBL" id="CAXHTA020000016">
    <property type="protein sequence ID" value="CAL5226918.1"/>
    <property type="molecule type" value="Genomic_DNA"/>
</dbReference>
<comment type="caution">
    <text evidence="2">The sequence shown here is derived from an EMBL/GenBank/DDBJ whole genome shotgun (WGS) entry which is preliminary data.</text>
</comment>
<feature type="compositionally biased region" description="Low complexity" evidence="1">
    <location>
        <begin position="206"/>
        <end position="215"/>
    </location>
</feature>
<dbReference type="Proteomes" id="UP001497392">
    <property type="component" value="Unassembled WGS sequence"/>
</dbReference>
<sequence>MSISYTGCAQLECVHASICAPPKCNNTRHIPNGRRPRGNTLAVKAQTGATEGDDNNISAREALSDAVEDIVDEEGSQHYSESMPDSEEEGFDTMYQGAVPYQQEPVVERPLTGWVLAMSVLVAARLGRSAAEVQRFDLSQLQAEVEEAWRAKSVQLRRSRLADEGAVREAEQRMQGAQQRAAQRQRERQQRDAALQAAAERERQKAQAAASAERAAFEAQEARMAAELEQRTQQERRLLEEAAQRARQAAEQRRKEAEAEAATAAAEAERQRAEDEARQRAEAERAAKEAEKHELRRLERKFTVRLLGLIEMDRPDKGVMTEERLPREATVQVAMTMGTSVGGDAGQLRRLFSSIDRAQEGISELAGSSSAAAVQLYESTARVQAMTGQGVLQHMSDVELIHWLRVAAARGGFAAAAQANQLLQKFSDKPQALQHKVEVRTERGVLPEDHPERVATRLGLAISAVEREDISAATSILEAYMDDEEDRITRDAGAWMPAHAGEALAAAHFLDEMYAERPARQVEASPWYEAAGSLARKLLHQRLRPAPNDSLAPLARLLGGILGPRHAVTPMLAEAAEANMSSATRSTLQERERMQQAELAAALLEEEWPDQRQAAAARAAAREAATPVPERVWALRNVGATLALGGPGERARARQMLEKAALLKAEWAGSQRHPSVLPELDALGGLLEANEEWQQDTSGVRSRMLVILGSVADRYEAQGQKASACALLEAAISQYEEVTGLKSPAVKSTFRRAEQLLASLPDDEREKVASARRQRPSFLDQVVKAFNEEPAVQITGEVRSKASIWDEGGLAPLPLL</sequence>
<evidence type="ECO:0000256" key="1">
    <source>
        <dbReference type="SAM" id="MobiDB-lite"/>
    </source>
</evidence>
<feature type="region of interest" description="Disordered" evidence="1">
    <location>
        <begin position="240"/>
        <end position="290"/>
    </location>
</feature>
<feature type="region of interest" description="Disordered" evidence="1">
    <location>
        <begin position="162"/>
        <end position="215"/>
    </location>
</feature>
<name>A0ABP1GAU1_9CHLO</name>